<dbReference type="GO" id="GO:0010181">
    <property type="term" value="F:FMN binding"/>
    <property type="evidence" value="ECO:0007669"/>
    <property type="project" value="TreeGrafter"/>
</dbReference>
<dbReference type="AlphaFoldDB" id="A0A9X9A1B4"/>
<dbReference type="EC" id="1.6.2.4" evidence="2"/>
<sequence length="70" mass="7589">SITVGVVNAPAWSGEGTYEGVASNYLAQRHSKDEIICFIRTPQSNFELPKDPETPIIMVGPGTRIAPFRG</sequence>
<proteinExistence type="predicted"/>
<dbReference type="PRINTS" id="PR00371">
    <property type="entry name" value="FPNCR"/>
</dbReference>
<dbReference type="GO" id="GO:0005829">
    <property type="term" value="C:cytosol"/>
    <property type="evidence" value="ECO:0007669"/>
    <property type="project" value="TreeGrafter"/>
</dbReference>
<comment type="caution">
    <text evidence="3">The sequence shown here is derived from an EMBL/GenBank/DDBJ whole genome shotgun (WGS) entry which is preliminary data.</text>
</comment>
<evidence type="ECO:0000313" key="3">
    <source>
        <dbReference type="EMBL" id="TKI88437.1"/>
    </source>
</evidence>
<dbReference type="PANTHER" id="PTHR19384">
    <property type="entry name" value="NITRIC OXIDE SYNTHASE-RELATED"/>
    <property type="match status" value="1"/>
</dbReference>
<dbReference type="InterPro" id="IPR039261">
    <property type="entry name" value="FNR_nucleotide-bd"/>
</dbReference>
<dbReference type="Gene3D" id="2.40.30.10">
    <property type="entry name" value="Translation factors"/>
    <property type="match status" value="1"/>
</dbReference>
<reference evidence="3 4" key="1">
    <citation type="journal article" date="2019" name="Environ. Microbiol.">
        <title>An active ?-lactamase is a part of an orchestrated cell wall stress resistance network of Bacillus subtilis and related rhizosphere species.</title>
        <authorList>
            <person name="Bucher T."/>
            <person name="Keren-Paz A."/>
            <person name="Hausser J."/>
            <person name="Olender T."/>
            <person name="Cytryn E."/>
            <person name="Kolodkin-Gal I."/>
        </authorList>
    </citation>
    <scope>NUCLEOTIDE SEQUENCE [LARGE SCALE GENOMIC DNA]</scope>
    <source>
        <strain evidence="3 4">I32</strain>
    </source>
</reference>
<dbReference type="InterPro" id="IPR017938">
    <property type="entry name" value="Riboflavin_synthase-like_b-brl"/>
</dbReference>
<dbReference type="EMBL" id="SZOH01004006">
    <property type="protein sequence ID" value="TKI88437.1"/>
    <property type="molecule type" value="Genomic_DNA"/>
</dbReference>
<dbReference type="Gene3D" id="3.40.50.80">
    <property type="entry name" value="Nucleotide-binding domain of ferredoxin-NADP reductase (FNR) module"/>
    <property type="match status" value="1"/>
</dbReference>
<evidence type="ECO:0000256" key="1">
    <source>
        <dbReference type="ARBA" id="ARBA00022630"/>
    </source>
</evidence>
<dbReference type="InterPro" id="IPR001709">
    <property type="entry name" value="Flavoprot_Pyr_Nucl_cyt_Rdtase"/>
</dbReference>
<dbReference type="GO" id="GO:0003958">
    <property type="term" value="F:NADPH-hemoprotein reductase activity"/>
    <property type="evidence" value="ECO:0007669"/>
    <property type="project" value="UniProtKB-EC"/>
</dbReference>
<evidence type="ECO:0000313" key="4">
    <source>
        <dbReference type="Proteomes" id="UP000308444"/>
    </source>
</evidence>
<protein>
    <recommendedName>
        <fullName evidence="2">NADPH--hemoprotein reductase</fullName>
        <ecNumber evidence="2">1.6.2.4</ecNumber>
    </recommendedName>
</protein>
<evidence type="ECO:0000256" key="2">
    <source>
        <dbReference type="ARBA" id="ARBA00023797"/>
    </source>
</evidence>
<feature type="non-terminal residue" evidence="3">
    <location>
        <position position="1"/>
    </location>
</feature>
<organism evidence="3 4">
    <name type="scientific">Bacillus cereus</name>
    <dbReference type="NCBI Taxonomy" id="1396"/>
    <lineage>
        <taxon>Bacteria</taxon>
        <taxon>Bacillati</taxon>
        <taxon>Bacillota</taxon>
        <taxon>Bacilli</taxon>
        <taxon>Bacillales</taxon>
        <taxon>Bacillaceae</taxon>
        <taxon>Bacillus</taxon>
        <taxon>Bacillus cereus group</taxon>
    </lineage>
</organism>
<dbReference type="PANTHER" id="PTHR19384:SF17">
    <property type="entry name" value="NADPH--CYTOCHROME P450 REDUCTASE"/>
    <property type="match status" value="1"/>
</dbReference>
<feature type="non-terminal residue" evidence="3">
    <location>
        <position position="70"/>
    </location>
</feature>
<accession>A0A9X9A1B4</accession>
<keyword evidence="1" id="KW-0285">Flavoprotein</keyword>
<dbReference type="SUPFAM" id="SSF63380">
    <property type="entry name" value="Riboflavin synthase domain-like"/>
    <property type="match status" value="1"/>
</dbReference>
<dbReference type="Proteomes" id="UP000308444">
    <property type="component" value="Unassembled WGS sequence"/>
</dbReference>
<gene>
    <name evidence="3" type="ORF">FC695_37655</name>
</gene>
<name>A0A9X9A1B4_BACCE</name>
<dbReference type="GO" id="GO:0050660">
    <property type="term" value="F:flavin adenine dinucleotide binding"/>
    <property type="evidence" value="ECO:0007669"/>
    <property type="project" value="TreeGrafter"/>
</dbReference>